<dbReference type="PANTHER" id="PTHR45823">
    <property type="entry name" value="T-SNARE COILED-COIL HOMOLOGY DOMAIN-CONTAINING PROTEIN"/>
    <property type="match status" value="1"/>
</dbReference>
<sequence>MDNNGRIAGPDLTASVVPSTTVVQQLATQLQCMPLLPPVFDDSTSRAAFRIQFVSVAVASGWSLTDQARVLAAQLHPPASDVLEYLTEHTRLDYPSLITAMEDRIGDTRFQQLHCAELKRVRQQGITLEDLANRVKRLTHKAAAGSSNATKDLIGPGAFLDALENQNVKRFVRLALPMTLRDALGLTIEA</sequence>
<protein>
    <submittedName>
        <fullName evidence="1">Uncharacterized protein</fullName>
    </submittedName>
</protein>
<dbReference type="AlphaFoldDB" id="A0A9J6GYI2"/>
<dbReference type="PANTHER" id="PTHR45823:SF1">
    <property type="entry name" value="T-SNARE COILED-COIL HOMOLOGY DOMAIN-CONTAINING PROTEIN"/>
    <property type="match status" value="1"/>
</dbReference>
<comment type="caution">
    <text evidence="1">The sequence shown here is derived from an EMBL/GenBank/DDBJ whole genome shotgun (WGS) entry which is preliminary data.</text>
</comment>
<evidence type="ECO:0000313" key="1">
    <source>
        <dbReference type="EMBL" id="KAH9379857.1"/>
    </source>
</evidence>
<dbReference type="Proteomes" id="UP000821853">
    <property type="component" value="Chromosome 8"/>
</dbReference>
<accession>A0A9J6GYI2</accession>
<name>A0A9J6GYI2_HAELO</name>
<evidence type="ECO:0000313" key="2">
    <source>
        <dbReference type="Proteomes" id="UP000821853"/>
    </source>
</evidence>
<dbReference type="EMBL" id="JABSTR010000010">
    <property type="protein sequence ID" value="KAH9379857.1"/>
    <property type="molecule type" value="Genomic_DNA"/>
</dbReference>
<dbReference type="VEuPathDB" id="VectorBase:HLOH_056427"/>
<proteinExistence type="predicted"/>
<organism evidence="1 2">
    <name type="scientific">Haemaphysalis longicornis</name>
    <name type="common">Bush tick</name>
    <dbReference type="NCBI Taxonomy" id="44386"/>
    <lineage>
        <taxon>Eukaryota</taxon>
        <taxon>Metazoa</taxon>
        <taxon>Ecdysozoa</taxon>
        <taxon>Arthropoda</taxon>
        <taxon>Chelicerata</taxon>
        <taxon>Arachnida</taxon>
        <taxon>Acari</taxon>
        <taxon>Parasitiformes</taxon>
        <taxon>Ixodida</taxon>
        <taxon>Ixodoidea</taxon>
        <taxon>Ixodidae</taxon>
        <taxon>Haemaphysalinae</taxon>
        <taxon>Haemaphysalis</taxon>
    </lineage>
</organism>
<reference evidence="1 2" key="1">
    <citation type="journal article" date="2020" name="Cell">
        <title>Large-Scale Comparative Analyses of Tick Genomes Elucidate Their Genetic Diversity and Vector Capacities.</title>
        <authorList>
            <consortium name="Tick Genome and Microbiome Consortium (TIGMIC)"/>
            <person name="Jia N."/>
            <person name="Wang J."/>
            <person name="Shi W."/>
            <person name="Du L."/>
            <person name="Sun Y."/>
            <person name="Zhan W."/>
            <person name="Jiang J.F."/>
            <person name="Wang Q."/>
            <person name="Zhang B."/>
            <person name="Ji P."/>
            <person name="Bell-Sakyi L."/>
            <person name="Cui X.M."/>
            <person name="Yuan T.T."/>
            <person name="Jiang B.G."/>
            <person name="Yang W.F."/>
            <person name="Lam T.T."/>
            <person name="Chang Q.C."/>
            <person name="Ding S.J."/>
            <person name="Wang X.J."/>
            <person name="Zhu J.G."/>
            <person name="Ruan X.D."/>
            <person name="Zhao L."/>
            <person name="Wei J.T."/>
            <person name="Ye R.Z."/>
            <person name="Que T.C."/>
            <person name="Du C.H."/>
            <person name="Zhou Y.H."/>
            <person name="Cheng J.X."/>
            <person name="Dai P.F."/>
            <person name="Guo W.B."/>
            <person name="Han X.H."/>
            <person name="Huang E.J."/>
            <person name="Li L.F."/>
            <person name="Wei W."/>
            <person name="Gao Y.C."/>
            <person name="Liu J.Z."/>
            <person name="Shao H.Z."/>
            <person name="Wang X."/>
            <person name="Wang C.C."/>
            <person name="Yang T.C."/>
            <person name="Huo Q.B."/>
            <person name="Li W."/>
            <person name="Chen H.Y."/>
            <person name="Chen S.E."/>
            <person name="Zhou L.G."/>
            <person name="Ni X.B."/>
            <person name="Tian J.H."/>
            <person name="Sheng Y."/>
            <person name="Liu T."/>
            <person name="Pan Y.S."/>
            <person name="Xia L.Y."/>
            <person name="Li J."/>
            <person name="Zhao F."/>
            <person name="Cao W.C."/>
        </authorList>
    </citation>
    <scope>NUCLEOTIDE SEQUENCE [LARGE SCALE GENOMIC DNA]</scope>
    <source>
        <strain evidence="1">HaeL-2018</strain>
    </source>
</reference>
<gene>
    <name evidence="1" type="ORF">HPB48_022870</name>
</gene>
<dbReference type="OrthoDB" id="6515820at2759"/>
<keyword evidence="2" id="KW-1185">Reference proteome</keyword>